<evidence type="ECO:0000313" key="1">
    <source>
        <dbReference type="EMBL" id="SEQ44578.1"/>
    </source>
</evidence>
<accession>A0A1H9G4A3</accession>
<evidence type="ECO:0000313" key="2">
    <source>
        <dbReference type="Proteomes" id="UP000182360"/>
    </source>
</evidence>
<reference evidence="1 2" key="1">
    <citation type="submission" date="2016-10" db="EMBL/GenBank/DDBJ databases">
        <authorList>
            <person name="de Groot N.N."/>
        </authorList>
    </citation>
    <scope>NUCLEOTIDE SEQUENCE [LARGE SCALE GENOMIC DNA]</scope>
    <source>
        <strain evidence="1 2">B25</strain>
    </source>
</reference>
<protein>
    <submittedName>
        <fullName evidence="1">Uncharacterized protein</fullName>
    </submittedName>
</protein>
<dbReference type="Proteomes" id="UP000182360">
    <property type="component" value="Unassembled WGS sequence"/>
</dbReference>
<dbReference type="RefSeq" id="WP_074643355.1">
    <property type="nucleotide sequence ID" value="NZ_FOFU01000004.1"/>
</dbReference>
<keyword evidence="2" id="KW-1185">Reference proteome</keyword>
<organism evidence="1 2">
    <name type="scientific">Treponema bryantii</name>
    <dbReference type="NCBI Taxonomy" id="163"/>
    <lineage>
        <taxon>Bacteria</taxon>
        <taxon>Pseudomonadati</taxon>
        <taxon>Spirochaetota</taxon>
        <taxon>Spirochaetia</taxon>
        <taxon>Spirochaetales</taxon>
        <taxon>Treponemataceae</taxon>
        <taxon>Treponema</taxon>
    </lineage>
</organism>
<dbReference type="AlphaFoldDB" id="A0A1H9G4A3"/>
<proteinExistence type="predicted"/>
<dbReference type="EMBL" id="FOFU01000004">
    <property type="protein sequence ID" value="SEQ44578.1"/>
    <property type="molecule type" value="Genomic_DNA"/>
</dbReference>
<name>A0A1H9G4A3_9SPIR</name>
<gene>
    <name evidence="1" type="ORF">SAMN04487977_104266</name>
</gene>
<sequence length="132" mass="16084">MYSFAFPNGLYVPYQITELLKYFRILRLFNNKINLYSFEEICDNRVIISQSIDKNKFSSDENFKQQIFYRFCLAKITNSIYPCTSHEIVEDIETSTNNYSISKDRLQYMFDKMDELKLRSYKYSDFYDAMYW</sequence>